<dbReference type="eggNOG" id="ENOG502TJ97">
    <property type="taxonomic scope" value="Eukaryota"/>
</dbReference>
<name>A0A1I7TGJ1_9PELO</name>
<dbReference type="Proteomes" id="UP000095282">
    <property type="component" value="Unplaced"/>
</dbReference>
<dbReference type="AlphaFoldDB" id="A0A1I7TGJ1"/>
<organism evidence="1 2">
    <name type="scientific">Caenorhabditis tropicalis</name>
    <dbReference type="NCBI Taxonomy" id="1561998"/>
    <lineage>
        <taxon>Eukaryota</taxon>
        <taxon>Metazoa</taxon>
        <taxon>Ecdysozoa</taxon>
        <taxon>Nematoda</taxon>
        <taxon>Chromadorea</taxon>
        <taxon>Rhabditida</taxon>
        <taxon>Rhabditina</taxon>
        <taxon>Rhabditomorpha</taxon>
        <taxon>Rhabditoidea</taxon>
        <taxon>Rhabditidae</taxon>
        <taxon>Peloderinae</taxon>
        <taxon>Caenorhabditis</taxon>
    </lineage>
</organism>
<keyword evidence="1" id="KW-1185">Reference proteome</keyword>
<dbReference type="WBParaSite" id="Csp11.Scaffold606.g5718.t1">
    <property type="protein sequence ID" value="Csp11.Scaffold606.g5718.t1"/>
    <property type="gene ID" value="Csp11.Scaffold606.g5718"/>
</dbReference>
<evidence type="ECO:0000313" key="1">
    <source>
        <dbReference type="Proteomes" id="UP000095282"/>
    </source>
</evidence>
<proteinExistence type="predicted"/>
<sequence>MPSYHRSSSSTSSSTIPMINHKKMPSIETIPEKVNRYTELLLVSDNKYEIENAFLRLFQIDTSIRVYEKCRLEYILRKRFDGNINYLYQVNRLFKKIAQLRRKEQKIKKEERKEEEYDPEFPCIRSSIEMERYPV</sequence>
<protein>
    <submittedName>
        <fullName evidence="2">Uncharacterized protein</fullName>
    </submittedName>
</protein>
<accession>A0A1I7TGJ1</accession>
<evidence type="ECO:0000313" key="2">
    <source>
        <dbReference type="WBParaSite" id="Csp11.Scaffold606.g5718.t1"/>
    </source>
</evidence>
<reference evidence="2" key="1">
    <citation type="submission" date="2016-11" db="UniProtKB">
        <authorList>
            <consortium name="WormBaseParasite"/>
        </authorList>
    </citation>
    <scope>IDENTIFICATION</scope>
</reference>